<dbReference type="RefSeq" id="WP_369855481.1">
    <property type="nucleotide sequence ID" value="NZ_JBBKTX010000012.1"/>
</dbReference>
<protein>
    <recommendedName>
        <fullName evidence="3">Phage protein</fullName>
    </recommendedName>
</protein>
<proteinExistence type="predicted"/>
<evidence type="ECO:0008006" key="3">
    <source>
        <dbReference type="Google" id="ProtNLM"/>
    </source>
</evidence>
<name>A0ABW8NJ36_9GAMM</name>
<dbReference type="Proteomes" id="UP001620597">
    <property type="component" value="Unassembled WGS sequence"/>
</dbReference>
<sequence>MTKNITLAGSNPEITSSHYLLQLEGKLRAIIELKPTSESDNWLLFVHMSYDGDTAGTTSFNLYGYSRDEAETLAANLKDNAFLMKEIDDYLWGESD</sequence>
<organism evidence="1 2">
    <name type="scientific">Oceanobacter antarcticus</name>
    <dbReference type="NCBI Taxonomy" id="3133425"/>
    <lineage>
        <taxon>Bacteria</taxon>
        <taxon>Pseudomonadati</taxon>
        <taxon>Pseudomonadota</taxon>
        <taxon>Gammaproteobacteria</taxon>
        <taxon>Oceanospirillales</taxon>
        <taxon>Oceanospirillaceae</taxon>
        <taxon>Oceanobacter</taxon>
    </lineage>
</organism>
<evidence type="ECO:0000313" key="2">
    <source>
        <dbReference type="Proteomes" id="UP001620597"/>
    </source>
</evidence>
<accession>A0ABW8NJ36</accession>
<dbReference type="EMBL" id="JBBKTX010000012">
    <property type="protein sequence ID" value="MFK4752972.1"/>
    <property type="molecule type" value="Genomic_DNA"/>
</dbReference>
<keyword evidence="2" id="KW-1185">Reference proteome</keyword>
<evidence type="ECO:0000313" key="1">
    <source>
        <dbReference type="EMBL" id="MFK4752972.1"/>
    </source>
</evidence>
<gene>
    <name evidence="1" type="ORF">WG929_11175</name>
</gene>
<comment type="caution">
    <text evidence="1">The sequence shown here is derived from an EMBL/GenBank/DDBJ whole genome shotgun (WGS) entry which is preliminary data.</text>
</comment>
<reference evidence="1 2" key="1">
    <citation type="submission" date="2024-03" db="EMBL/GenBank/DDBJ databases">
        <title>High-quality draft genome sequence of Oceanobacter sp. wDCs-4.</title>
        <authorList>
            <person name="Dong C."/>
        </authorList>
    </citation>
    <scope>NUCLEOTIDE SEQUENCE [LARGE SCALE GENOMIC DNA]</scope>
    <source>
        <strain evidence="2">wDCs-4</strain>
    </source>
</reference>